<dbReference type="EC" id="2.7.7.7" evidence="1"/>
<evidence type="ECO:0000256" key="7">
    <source>
        <dbReference type="ARBA" id="ARBA00049244"/>
    </source>
</evidence>
<dbReference type="GO" id="GO:0006261">
    <property type="term" value="P:DNA-templated DNA replication"/>
    <property type="evidence" value="ECO:0007669"/>
    <property type="project" value="TreeGrafter"/>
</dbReference>
<feature type="region of interest" description="Disordered" evidence="8">
    <location>
        <begin position="88"/>
        <end position="112"/>
    </location>
</feature>
<keyword evidence="3 10" id="KW-0808">Transferase</keyword>
<dbReference type="RefSeq" id="WP_212673744.1">
    <property type="nucleotide sequence ID" value="NZ_JAGSPJ010000001.1"/>
</dbReference>
<reference evidence="10" key="1">
    <citation type="submission" date="2021-04" db="EMBL/GenBank/DDBJ databases">
        <title>novel species isolated from subtropical streams in China.</title>
        <authorList>
            <person name="Lu H."/>
        </authorList>
    </citation>
    <scope>NUCLEOTIDE SEQUENCE</scope>
    <source>
        <strain evidence="10">FT137W</strain>
    </source>
</reference>
<comment type="caution">
    <text evidence="10">The sequence shown here is derived from an EMBL/GenBank/DDBJ whole genome shotgun (WGS) entry which is preliminary data.</text>
</comment>
<keyword evidence="5" id="KW-0235">DNA replication</keyword>
<evidence type="ECO:0000313" key="11">
    <source>
        <dbReference type="Proteomes" id="UP000678545"/>
    </source>
</evidence>
<dbReference type="GO" id="GO:0008408">
    <property type="term" value="F:3'-5' exonuclease activity"/>
    <property type="evidence" value="ECO:0007669"/>
    <property type="project" value="InterPro"/>
</dbReference>
<dbReference type="Pfam" id="PF09115">
    <property type="entry name" value="DNApol3-delta_C"/>
    <property type="match status" value="1"/>
</dbReference>
<evidence type="ECO:0000313" key="10">
    <source>
        <dbReference type="EMBL" id="MBR7798579.1"/>
    </source>
</evidence>
<dbReference type="PANTHER" id="PTHR11669">
    <property type="entry name" value="REPLICATION FACTOR C / DNA POLYMERASE III GAMMA-TAU SUBUNIT"/>
    <property type="match status" value="1"/>
</dbReference>
<dbReference type="SUPFAM" id="SSF52540">
    <property type="entry name" value="P-loop containing nucleoside triphosphate hydrolases"/>
    <property type="match status" value="1"/>
</dbReference>
<gene>
    <name evidence="10" type="primary">holB</name>
    <name evidence="10" type="ORF">KDM90_00960</name>
</gene>
<feature type="domain" description="DNA polymerase III delta subunit C-terminal" evidence="9">
    <location>
        <begin position="238"/>
        <end position="342"/>
    </location>
</feature>
<comment type="catalytic activity">
    <reaction evidence="7">
        <text>DNA(n) + a 2'-deoxyribonucleoside 5'-triphosphate = DNA(n+1) + diphosphate</text>
        <dbReference type="Rhea" id="RHEA:22508"/>
        <dbReference type="Rhea" id="RHEA-COMP:17339"/>
        <dbReference type="Rhea" id="RHEA-COMP:17340"/>
        <dbReference type="ChEBI" id="CHEBI:33019"/>
        <dbReference type="ChEBI" id="CHEBI:61560"/>
        <dbReference type="ChEBI" id="CHEBI:173112"/>
        <dbReference type="EC" id="2.7.7.7"/>
    </reaction>
</comment>
<dbReference type="InterPro" id="IPR015199">
    <property type="entry name" value="DNA_pol_III_delta_C"/>
</dbReference>
<evidence type="ECO:0000256" key="4">
    <source>
        <dbReference type="ARBA" id="ARBA00022695"/>
    </source>
</evidence>
<evidence type="ECO:0000256" key="1">
    <source>
        <dbReference type="ARBA" id="ARBA00012417"/>
    </source>
</evidence>
<keyword evidence="6" id="KW-0239">DNA-directed DNA polymerase</keyword>
<dbReference type="NCBIfam" id="TIGR00678">
    <property type="entry name" value="holB"/>
    <property type="match status" value="1"/>
</dbReference>
<dbReference type="GO" id="GO:0009360">
    <property type="term" value="C:DNA polymerase III complex"/>
    <property type="evidence" value="ECO:0007669"/>
    <property type="project" value="InterPro"/>
</dbReference>
<dbReference type="InterPro" id="IPR027417">
    <property type="entry name" value="P-loop_NTPase"/>
</dbReference>
<organism evidence="10 11">
    <name type="scientific">Undibacterium fentianense</name>
    <dbReference type="NCBI Taxonomy" id="2828728"/>
    <lineage>
        <taxon>Bacteria</taxon>
        <taxon>Pseudomonadati</taxon>
        <taxon>Pseudomonadota</taxon>
        <taxon>Betaproteobacteria</taxon>
        <taxon>Burkholderiales</taxon>
        <taxon>Oxalobacteraceae</taxon>
        <taxon>Undibacterium</taxon>
    </lineage>
</organism>
<dbReference type="InterPro" id="IPR004622">
    <property type="entry name" value="DNA_pol_HolB"/>
</dbReference>
<dbReference type="Gene3D" id="3.40.50.300">
    <property type="entry name" value="P-loop containing nucleotide triphosphate hydrolases"/>
    <property type="match status" value="1"/>
</dbReference>
<evidence type="ECO:0000256" key="8">
    <source>
        <dbReference type="SAM" id="MobiDB-lite"/>
    </source>
</evidence>
<evidence type="ECO:0000256" key="2">
    <source>
        <dbReference type="ARBA" id="ARBA00014363"/>
    </source>
</evidence>
<dbReference type="PANTHER" id="PTHR11669:SF8">
    <property type="entry name" value="DNA POLYMERASE III SUBUNIT DELTA"/>
    <property type="match status" value="1"/>
</dbReference>
<keyword evidence="11" id="KW-1185">Reference proteome</keyword>
<evidence type="ECO:0000256" key="5">
    <source>
        <dbReference type="ARBA" id="ARBA00022705"/>
    </source>
</evidence>
<sequence length="349" mass="39362">MSNPLFAWQQDSWQNIMAMRARMPHAFLLFGPEGIGKAHFAEHLAKSLLCESPSQDGHACAKCLSCNWFDQYSHPDYRRVRPGLLDEEDTANSEAEENSENSEKKASKSTKAPSKEIVIDQIRALANFMNISTHRQGTRVVVMYPAEALNVPAANALLKSLEEPNPNTVFILVAHKIDRLLPTILSRCHKIALSMPSKIQSLQWLQAQGVKDAEVYLAQQGGAPLLAQTLAQSEDLKELDELLRMLAKPDIDSSLKIADKMQKLDMPRTVSWMQRWLYDVFSFKQTGQIRYFPQQQTPIAQLAGRIDVDKLMQLIKNVQDRQAIASHPLSGKLFLEDMLLEYSSAFNSI</sequence>
<dbReference type="InterPro" id="IPR050238">
    <property type="entry name" value="DNA_Rep/Repair_Clamp_Loader"/>
</dbReference>
<evidence type="ECO:0000256" key="3">
    <source>
        <dbReference type="ARBA" id="ARBA00022679"/>
    </source>
</evidence>
<proteinExistence type="predicted"/>
<keyword evidence="4 10" id="KW-0548">Nucleotidyltransferase</keyword>
<name>A0A941DWG0_9BURK</name>
<feature type="compositionally biased region" description="Acidic residues" evidence="8">
    <location>
        <begin position="88"/>
        <end position="100"/>
    </location>
</feature>
<dbReference type="AlphaFoldDB" id="A0A941DWG0"/>
<dbReference type="GO" id="GO:0003887">
    <property type="term" value="F:DNA-directed DNA polymerase activity"/>
    <property type="evidence" value="ECO:0007669"/>
    <property type="project" value="UniProtKB-KW"/>
</dbReference>
<protein>
    <recommendedName>
        <fullName evidence="2">DNA polymerase III subunit delta'</fullName>
        <ecNumber evidence="1">2.7.7.7</ecNumber>
    </recommendedName>
</protein>
<accession>A0A941DWG0</accession>
<dbReference type="Proteomes" id="UP000678545">
    <property type="component" value="Unassembled WGS sequence"/>
</dbReference>
<dbReference type="GO" id="GO:0003677">
    <property type="term" value="F:DNA binding"/>
    <property type="evidence" value="ECO:0007669"/>
    <property type="project" value="InterPro"/>
</dbReference>
<dbReference type="EMBL" id="JAGSPJ010000001">
    <property type="protein sequence ID" value="MBR7798579.1"/>
    <property type="molecule type" value="Genomic_DNA"/>
</dbReference>
<evidence type="ECO:0000259" key="9">
    <source>
        <dbReference type="Pfam" id="PF09115"/>
    </source>
</evidence>
<dbReference type="Pfam" id="PF13177">
    <property type="entry name" value="DNA_pol3_delta2"/>
    <property type="match status" value="1"/>
</dbReference>
<evidence type="ECO:0000256" key="6">
    <source>
        <dbReference type="ARBA" id="ARBA00022932"/>
    </source>
</evidence>